<dbReference type="Pfam" id="PF11706">
    <property type="entry name" value="zf-CGNR"/>
    <property type="match status" value="1"/>
</dbReference>
<dbReference type="InterPro" id="IPR010852">
    <property type="entry name" value="ABATE"/>
</dbReference>
<reference evidence="3 4" key="1">
    <citation type="submission" date="2021-08" db="EMBL/GenBank/DDBJ databases">
        <title>WGS of actinomycetes from Thailand.</title>
        <authorList>
            <person name="Thawai C."/>
        </authorList>
    </citation>
    <scope>NUCLEOTIDE SEQUENCE [LARGE SCALE GENOMIC DNA]</scope>
    <source>
        <strain evidence="3 4">PLK6-54</strain>
    </source>
</reference>
<evidence type="ECO:0000313" key="3">
    <source>
        <dbReference type="EMBL" id="MBY8879354.1"/>
    </source>
</evidence>
<name>A0ABS7Q868_9ACTN</name>
<comment type="caution">
    <text evidence="3">The sequence shown here is derived from an EMBL/GenBank/DDBJ whole genome shotgun (WGS) entry which is preliminary data.</text>
</comment>
<dbReference type="Pfam" id="PF07336">
    <property type="entry name" value="ABATE"/>
    <property type="match status" value="1"/>
</dbReference>
<dbReference type="RefSeq" id="WP_222963489.1">
    <property type="nucleotide sequence ID" value="NZ_JAINZZ010000019.1"/>
</dbReference>
<dbReference type="Gene3D" id="1.10.3300.10">
    <property type="entry name" value="Jann2411-like domain"/>
    <property type="match status" value="1"/>
</dbReference>
<dbReference type="InterPro" id="IPR023286">
    <property type="entry name" value="ABATE_dom_sf"/>
</dbReference>
<protein>
    <submittedName>
        <fullName evidence="3">ABATE domain-containing protein</fullName>
    </submittedName>
</protein>
<organism evidence="3 4">
    <name type="scientific">Actinacidiphila acidipaludis</name>
    <dbReference type="NCBI Taxonomy" id="2873382"/>
    <lineage>
        <taxon>Bacteria</taxon>
        <taxon>Bacillati</taxon>
        <taxon>Actinomycetota</taxon>
        <taxon>Actinomycetes</taxon>
        <taxon>Kitasatosporales</taxon>
        <taxon>Streptomycetaceae</taxon>
        <taxon>Actinacidiphila</taxon>
    </lineage>
</organism>
<feature type="domain" description="Zinc finger CGNR" evidence="2">
    <location>
        <begin position="176"/>
        <end position="215"/>
    </location>
</feature>
<evidence type="ECO:0000313" key="4">
    <source>
        <dbReference type="Proteomes" id="UP000778578"/>
    </source>
</evidence>
<evidence type="ECO:0000256" key="1">
    <source>
        <dbReference type="SAM" id="MobiDB-lite"/>
    </source>
</evidence>
<dbReference type="PANTHER" id="PTHR35525:SF3">
    <property type="entry name" value="BLL6575 PROTEIN"/>
    <property type="match status" value="1"/>
</dbReference>
<accession>A0ABS7Q868</accession>
<evidence type="ECO:0000259" key="2">
    <source>
        <dbReference type="Pfam" id="PF11706"/>
    </source>
</evidence>
<dbReference type="Proteomes" id="UP000778578">
    <property type="component" value="Unassembled WGS sequence"/>
</dbReference>
<keyword evidence="4" id="KW-1185">Reference proteome</keyword>
<feature type="region of interest" description="Disordered" evidence="1">
    <location>
        <begin position="1"/>
        <end position="23"/>
    </location>
</feature>
<dbReference type="PANTHER" id="PTHR35525">
    <property type="entry name" value="BLL6575 PROTEIN"/>
    <property type="match status" value="1"/>
</dbReference>
<dbReference type="SUPFAM" id="SSF160904">
    <property type="entry name" value="Jann2411-like"/>
    <property type="match status" value="1"/>
</dbReference>
<gene>
    <name evidence="3" type="ORF">K7862_17190</name>
</gene>
<dbReference type="InterPro" id="IPR021005">
    <property type="entry name" value="Znf_CGNR"/>
</dbReference>
<sequence length="221" mass="23155">METTGPRTDGSPAGSAPLLPGEPLPVRLTNTLWADTGGVHDSLEDTAGLAAWLETIAPLLPGGAGDALAEPGDLTALLPGFRELRDALRVLAADVTDDTRPVAGSGGRVDPSATRAAAEAVDRACAHAPGWSHLAWPQDGPPTRVLRSAHEPAAAALSLIAEDAVRLFAGDDRTSLRACLAPGCVLYFLRTHPRREWCSAACGNRARVARHYQRHHAHPGT</sequence>
<dbReference type="EMBL" id="JAINZZ010000019">
    <property type="protein sequence ID" value="MBY8879354.1"/>
    <property type="molecule type" value="Genomic_DNA"/>
</dbReference>
<proteinExistence type="predicted"/>